<evidence type="ECO:0000256" key="2">
    <source>
        <dbReference type="ARBA" id="ARBA00022692"/>
    </source>
</evidence>
<dbReference type="EC" id="7.1.1.-" evidence="5"/>
<accession>A0ABU5GZ66</accession>
<dbReference type="Pfam" id="PF00146">
    <property type="entry name" value="NADHdh"/>
    <property type="match status" value="1"/>
</dbReference>
<evidence type="ECO:0000256" key="6">
    <source>
        <dbReference type="RuleBase" id="RU000471"/>
    </source>
</evidence>
<evidence type="ECO:0000256" key="7">
    <source>
        <dbReference type="SAM" id="MobiDB-lite"/>
    </source>
</evidence>
<feature type="transmembrane region" description="Helical" evidence="5">
    <location>
        <begin position="427"/>
        <end position="444"/>
    </location>
</feature>
<evidence type="ECO:0000256" key="5">
    <source>
        <dbReference type="HAMAP-Rule" id="MF_01350"/>
    </source>
</evidence>
<name>A0ABU5GZ66_9BACT</name>
<feature type="transmembrane region" description="Helical" evidence="5">
    <location>
        <begin position="360"/>
        <end position="382"/>
    </location>
</feature>
<keyword evidence="9" id="KW-1185">Reference proteome</keyword>
<dbReference type="RefSeq" id="WP_321543848.1">
    <property type="nucleotide sequence ID" value="NZ_JAXIVS010000001.1"/>
</dbReference>
<evidence type="ECO:0000256" key="4">
    <source>
        <dbReference type="ARBA" id="ARBA00023136"/>
    </source>
</evidence>
<organism evidence="8 9">
    <name type="scientific">Hyalangium rubrum</name>
    <dbReference type="NCBI Taxonomy" id="3103134"/>
    <lineage>
        <taxon>Bacteria</taxon>
        <taxon>Pseudomonadati</taxon>
        <taxon>Myxococcota</taxon>
        <taxon>Myxococcia</taxon>
        <taxon>Myxococcales</taxon>
        <taxon>Cystobacterineae</taxon>
        <taxon>Archangiaceae</taxon>
        <taxon>Hyalangium</taxon>
    </lineage>
</organism>
<keyword evidence="3 5" id="KW-1133">Transmembrane helix</keyword>
<evidence type="ECO:0000313" key="8">
    <source>
        <dbReference type="EMBL" id="MDY7225130.1"/>
    </source>
</evidence>
<evidence type="ECO:0000256" key="3">
    <source>
        <dbReference type="ARBA" id="ARBA00022989"/>
    </source>
</evidence>
<keyword evidence="5" id="KW-1003">Cell membrane</keyword>
<comment type="subunit">
    <text evidence="5">NDH-1 is composed of 14 different subunits. Subunits NuoA, H, J, K, L, M, N constitute the membrane sector of the complex.</text>
</comment>
<feature type="region of interest" description="Disordered" evidence="7">
    <location>
        <begin position="453"/>
        <end position="516"/>
    </location>
</feature>
<feature type="transmembrane region" description="Helical" evidence="5">
    <location>
        <begin position="403"/>
        <end position="421"/>
    </location>
</feature>
<keyword evidence="4 5" id="KW-0472">Membrane</keyword>
<evidence type="ECO:0000313" key="9">
    <source>
        <dbReference type="Proteomes" id="UP001291309"/>
    </source>
</evidence>
<keyword evidence="5" id="KW-1278">Translocase</keyword>
<reference evidence="8 9" key="1">
    <citation type="submission" date="2023-12" db="EMBL/GenBank/DDBJ databases">
        <title>the genome sequence of Hyalangium sp. s54d21.</title>
        <authorList>
            <person name="Zhang X."/>
        </authorList>
    </citation>
    <scope>NUCLEOTIDE SEQUENCE [LARGE SCALE GENOMIC DNA]</scope>
    <source>
        <strain evidence="9">s54d21</strain>
    </source>
</reference>
<keyword evidence="5" id="KW-0830">Ubiquinone</keyword>
<dbReference type="PANTHER" id="PTHR11432:SF3">
    <property type="entry name" value="NADH-UBIQUINONE OXIDOREDUCTASE CHAIN 1"/>
    <property type="match status" value="1"/>
</dbReference>
<proteinExistence type="inferred from homology"/>
<dbReference type="Proteomes" id="UP001291309">
    <property type="component" value="Unassembled WGS sequence"/>
</dbReference>
<comment type="subcellular location">
    <subcellularLocation>
        <location evidence="5 6">Cell membrane</location>
        <topology evidence="5 6">Multi-pass membrane protein</topology>
    </subcellularLocation>
    <subcellularLocation>
        <location evidence="1">Membrane</location>
        <topology evidence="1">Multi-pass membrane protein</topology>
    </subcellularLocation>
</comment>
<keyword evidence="5" id="KW-0874">Quinone</keyword>
<gene>
    <name evidence="5" type="primary">nuoH</name>
    <name evidence="8" type="ORF">SYV04_02000</name>
</gene>
<feature type="transmembrane region" description="Helical" evidence="5">
    <location>
        <begin position="163"/>
        <end position="185"/>
    </location>
</feature>
<feature type="transmembrane region" description="Helical" evidence="5">
    <location>
        <begin position="43"/>
        <end position="64"/>
    </location>
</feature>
<feature type="compositionally biased region" description="Low complexity" evidence="7">
    <location>
        <begin position="477"/>
        <end position="516"/>
    </location>
</feature>
<sequence length="516" mass="54870">MKRVLTVLFAIGLIIFLLAGGVLSAYAVGALAENYLFVGASRLTNIIFLMLVFVMIIATLLTLAERKWSALMQDRIGPNRARINLPVLRNMDLAGLPFVLADSVKMLTKEAFVPEKANRFLFNLGPLLAFAPAFALFAIVPAGPSVQLWDAKVDMVVATPDFGLLYLFAIASLAVYGTALAGWASNNKFALLGGVRASSQMISYEVALGLSLVGIMLAFASVQLPTIVGNLASEPVAQAGVQAGQSSGQARYLWQWSGVGGGFDLGLPAWGILLQPLGFILFFAAAFAETKRAPFDVPEGESEIIGYFVEYSGMQFGLFMISEFVEVVVLSGVVAALFFGGYHLPFGGEWLATQLRDYPLVYATALGTFFWIKVLLLCYLQLLIRWTFPRFRYDQIQTLGWKMLLPAGLVNVFVSGALVLWDPSLRYLALFGLLQIGVLIALTLSSKGGAVESHGHGGGHGHGHGALGSGHDDHGHGLPAGAHGHAALPAHGHATSNLGGHAPAGAHAGAHSTSTH</sequence>
<dbReference type="EMBL" id="JAXIVS010000001">
    <property type="protein sequence ID" value="MDY7225130.1"/>
    <property type="molecule type" value="Genomic_DNA"/>
</dbReference>
<keyword evidence="2 5" id="KW-0812">Transmembrane</keyword>
<comment type="function">
    <text evidence="5">NDH-1 shuttles electrons from NADH, via FMN and iron-sulfur (Fe-S) centers, to quinones in the respiratory chain. The immediate electron acceptor for the enzyme in this species is believed to be ubiquinone. Couples the redox reaction to proton translocation (for every two electrons transferred, four hydrogen ions are translocated across the cytoplasmic membrane), and thus conserves the redox energy in a proton gradient. This subunit may bind ubiquinone.</text>
</comment>
<dbReference type="PANTHER" id="PTHR11432">
    <property type="entry name" value="NADH DEHYDROGENASE SUBUNIT 1"/>
    <property type="match status" value="1"/>
</dbReference>
<evidence type="ECO:0000256" key="1">
    <source>
        <dbReference type="ARBA" id="ARBA00004141"/>
    </source>
</evidence>
<comment type="catalytic activity">
    <reaction evidence="5">
        <text>a quinone + NADH + 5 H(+)(in) = a quinol + NAD(+) + 4 H(+)(out)</text>
        <dbReference type="Rhea" id="RHEA:57888"/>
        <dbReference type="ChEBI" id="CHEBI:15378"/>
        <dbReference type="ChEBI" id="CHEBI:24646"/>
        <dbReference type="ChEBI" id="CHEBI:57540"/>
        <dbReference type="ChEBI" id="CHEBI:57945"/>
        <dbReference type="ChEBI" id="CHEBI:132124"/>
    </reaction>
</comment>
<feature type="transmembrane region" description="Helical" evidence="5">
    <location>
        <begin position="267"/>
        <end position="288"/>
    </location>
</feature>
<feature type="transmembrane region" description="Helical" evidence="5">
    <location>
        <begin position="316"/>
        <end position="340"/>
    </location>
</feature>
<dbReference type="InterPro" id="IPR018086">
    <property type="entry name" value="NADH_UbQ_OxRdtase_su1_CS"/>
</dbReference>
<dbReference type="HAMAP" id="MF_01350">
    <property type="entry name" value="NDH1_NuoH"/>
    <property type="match status" value="1"/>
</dbReference>
<comment type="similarity">
    <text evidence="5 6">Belongs to the complex I subunit 1 family.</text>
</comment>
<keyword evidence="5 6" id="KW-0520">NAD</keyword>
<protein>
    <recommendedName>
        <fullName evidence="5">NADH-quinone oxidoreductase subunit H</fullName>
        <ecNumber evidence="5">7.1.1.-</ecNumber>
    </recommendedName>
    <alternativeName>
        <fullName evidence="5">NADH dehydrogenase I subunit H</fullName>
    </alternativeName>
    <alternativeName>
        <fullName evidence="5">NDH-1 subunit H</fullName>
    </alternativeName>
</protein>
<comment type="caution">
    <text evidence="8">The sequence shown here is derived from an EMBL/GenBank/DDBJ whole genome shotgun (WGS) entry which is preliminary data.</text>
</comment>
<dbReference type="InterPro" id="IPR001694">
    <property type="entry name" value="NADH_UbQ_OxRdtase_su1/FPO"/>
</dbReference>
<dbReference type="PROSITE" id="PS00668">
    <property type="entry name" value="COMPLEX1_ND1_2"/>
    <property type="match status" value="1"/>
</dbReference>
<feature type="transmembrane region" description="Helical" evidence="5">
    <location>
        <begin position="206"/>
        <end position="224"/>
    </location>
</feature>
<feature type="transmembrane region" description="Helical" evidence="5">
    <location>
        <begin position="120"/>
        <end position="143"/>
    </location>
</feature>